<evidence type="ECO:0000256" key="1">
    <source>
        <dbReference type="ARBA" id="ARBA00003195"/>
    </source>
</evidence>
<dbReference type="EMBL" id="LJIJ01000221">
    <property type="protein sequence ID" value="ODN00233.1"/>
    <property type="molecule type" value="Genomic_DNA"/>
</dbReference>
<sequence>MTVMSLISASRPTYILNNLVRRDNSQLQQIIRTLRTSGTKFGGGHDRTLQILPSRYQWHKFKDLFHFYFFLGVIPLTAVVVYANIFIGPATLCEIPEGYEPEDHEYFRHPITRYLVKNYITTMQESYERNMHYLVHMEQKRRMRLLATRVEALMRERGDYPNYYTTRTIHGKYARAMQIERDYIQSTTGEE</sequence>
<comment type="function">
    <text evidence="1">Accessory subunit of the mitochondrial membrane respiratory chain NADH dehydrogenase (Complex I), that is believed not to be involved in catalysis. Complex I functions in the transfer of electrons from NADH to the respiratory chain. The immediate electron acceptor for the enzyme is believed to be ubiquinone.</text>
</comment>
<evidence type="ECO:0000256" key="14">
    <source>
        <dbReference type="ARBA" id="ARBA00023136"/>
    </source>
</evidence>
<protein>
    <recommendedName>
        <fullName evidence="5">NADH dehydrogenase [ubiquinone] 1 beta subcomplex subunit 5, mitochondrial</fullName>
    </recommendedName>
    <alternativeName>
        <fullName evidence="16">Complex I-SGDH</fullName>
    </alternativeName>
    <alternativeName>
        <fullName evidence="15">NADH-ubiquinone oxidoreductase SGDH subunit</fullName>
    </alternativeName>
</protein>
<dbReference type="Proteomes" id="UP000094527">
    <property type="component" value="Unassembled WGS sequence"/>
</dbReference>
<comment type="subcellular location">
    <subcellularLocation>
        <location evidence="2">Mitochondrion inner membrane</location>
        <topology evidence="2">Single-pass membrane protein</topology>
    </subcellularLocation>
</comment>
<evidence type="ECO:0000256" key="15">
    <source>
        <dbReference type="ARBA" id="ARBA00032395"/>
    </source>
</evidence>
<reference evidence="18 19" key="1">
    <citation type="journal article" date="2016" name="Genome Biol. Evol.">
        <title>Gene Family Evolution Reflects Adaptation to Soil Environmental Stressors in the Genome of the Collembolan Orchesella cincta.</title>
        <authorList>
            <person name="Faddeeva-Vakhrusheva A."/>
            <person name="Derks M.F."/>
            <person name="Anvar S.Y."/>
            <person name="Agamennone V."/>
            <person name="Suring W."/>
            <person name="Smit S."/>
            <person name="van Straalen N.M."/>
            <person name="Roelofs D."/>
        </authorList>
    </citation>
    <scope>NUCLEOTIDE SEQUENCE [LARGE SCALE GENOMIC DNA]</scope>
    <source>
        <tissue evidence="18">Mixed pool</tissue>
    </source>
</reference>
<evidence type="ECO:0000256" key="2">
    <source>
        <dbReference type="ARBA" id="ARBA00004434"/>
    </source>
</evidence>
<keyword evidence="7" id="KW-0679">Respiratory chain</keyword>
<evidence type="ECO:0000256" key="7">
    <source>
        <dbReference type="ARBA" id="ARBA00022660"/>
    </source>
</evidence>
<evidence type="ECO:0000256" key="10">
    <source>
        <dbReference type="ARBA" id="ARBA00022946"/>
    </source>
</evidence>
<evidence type="ECO:0000256" key="12">
    <source>
        <dbReference type="ARBA" id="ARBA00022989"/>
    </source>
</evidence>
<keyword evidence="13" id="KW-0496">Mitochondrion</keyword>
<evidence type="ECO:0000256" key="3">
    <source>
        <dbReference type="ARBA" id="ARBA00007152"/>
    </source>
</evidence>
<comment type="subunit">
    <text evidence="4">Complex I is composed of 45 different subunits.</text>
</comment>
<accession>A0A1D2N4P6</accession>
<evidence type="ECO:0000313" key="19">
    <source>
        <dbReference type="Proteomes" id="UP000094527"/>
    </source>
</evidence>
<evidence type="ECO:0000256" key="11">
    <source>
        <dbReference type="ARBA" id="ARBA00022982"/>
    </source>
</evidence>
<keyword evidence="9" id="KW-0999">Mitochondrion inner membrane</keyword>
<evidence type="ECO:0000256" key="9">
    <source>
        <dbReference type="ARBA" id="ARBA00022792"/>
    </source>
</evidence>
<dbReference type="Pfam" id="PF09781">
    <property type="entry name" value="NDUF_B5"/>
    <property type="match status" value="1"/>
</dbReference>
<keyword evidence="19" id="KW-1185">Reference proteome</keyword>
<evidence type="ECO:0000313" key="18">
    <source>
        <dbReference type="EMBL" id="ODN00233.1"/>
    </source>
</evidence>
<evidence type="ECO:0000256" key="5">
    <source>
        <dbReference type="ARBA" id="ARBA00015175"/>
    </source>
</evidence>
<evidence type="ECO:0000256" key="16">
    <source>
        <dbReference type="ARBA" id="ARBA00032550"/>
    </source>
</evidence>
<evidence type="ECO:0000256" key="4">
    <source>
        <dbReference type="ARBA" id="ARBA00011533"/>
    </source>
</evidence>
<keyword evidence="14 17" id="KW-0472">Membrane</keyword>
<keyword evidence="10" id="KW-0809">Transit peptide</keyword>
<proteinExistence type="inferred from homology"/>
<gene>
    <name evidence="18" type="ORF">Ocin01_06438</name>
</gene>
<dbReference type="STRING" id="48709.A0A1D2N4P6"/>
<keyword evidence="18" id="KW-0830">Ubiquinone</keyword>
<comment type="similarity">
    <text evidence="3">Belongs to the complex I NDUFB5 subunit family.</text>
</comment>
<keyword evidence="8 17" id="KW-0812">Transmembrane</keyword>
<name>A0A1D2N4P6_ORCCI</name>
<dbReference type="InterPro" id="IPR019173">
    <property type="entry name" value="NADH_UbQ_OxRdtase_B5_su"/>
</dbReference>
<comment type="caution">
    <text evidence="18">The sequence shown here is derived from an EMBL/GenBank/DDBJ whole genome shotgun (WGS) entry which is preliminary data.</text>
</comment>
<dbReference type="GO" id="GO:0005743">
    <property type="term" value="C:mitochondrial inner membrane"/>
    <property type="evidence" value="ECO:0007669"/>
    <property type="project" value="UniProtKB-SubCell"/>
</dbReference>
<dbReference type="OMA" id="HHHMTIK"/>
<evidence type="ECO:0000256" key="6">
    <source>
        <dbReference type="ARBA" id="ARBA00022448"/>
    </source>
</evidence>
<keyword evidence="12 17" id="KW-1133">Transmembrane helix</keyword>
<dbReference type="PANTHER" id="PTHR13178">
    <property type="entry name" value="NADH-UBIQUINONE OXIDOREDUCTASE SGDH SUBUNIT"/>
    <property type="match status" value="1"/>
</dbReference>
<dbReference type="AlphaFoldDB" id="A0A1D2N4P6"/>
<evidence type="ECO:0000256" key="17">
    <source>
        <dbReference type="SAM" id="Phobius"/>
    </source>
</evidence>
<evidence type="ECO:0000256" key="13">
    <source>
        <dbReference type="ARBA" id="ARBA00023128"/>
    </source>
</evidence>
<dbReference type="PANTHER" id="PTHR13178:SF0">
    <property type="entry name" value="NADH DEHYDROGENASE [UBIQUINONE] 1 BETA SUBCOMPLEX SUBUNIT 5, MITOCHONDRIAL"/>
    <property type="match status" value="1"/>
</dbReference>
<evidence type="ECO:0000256" key="8">
    <source>
        <dbReference type="ARBA" id="ARBA00022692"/>
    </source>
</evidence>
<dbReference type="OrthoDB" id="9995605at2759"/>
<keyword evidence="11" id="KW-0249">Electron transport</keyword>
<keyword evidence="6" id="KW-0813">Transport</keyword>
<feature type="transmembrane region" description="Helical" evidence="17">
    <location>
        <begin position="65"/>
        <end position="87"/>
    </location>
</feature>
<organism evidence="18 19">
    <name type="scientific">Orchesella cincta</name>
    <name type="common">Springtail</name>
    <name type="synonym">Podura cincta</name>
    <dbReference type="NCBI Taxonomy" id="48709"/>
    <lineage>
        <taxon>Eukaryota</taxon>
        <taxon>Metazoa</taxon>
        <taxon>Ecdysozoa</taxon>
        <taxon>Arthropoda</taxon>
        <taxon>Hexapoda</taxon>
        <taxon>Collembola</taxon>
        <taxon>Entomobryomorpha</taxon>
        <taxon>Entomobryoidea</taxon>
        <taxon>Orchesellidae</taxon>
        <taxon>Orchesellinae</taxon>
        <taxon>Orchesella</taxon>
    </lineage>
</organism>